<evidence type="ECO:0000313" key="1">
    <source>
        <dbReference type="EMBL" id="SPE30335.1"/>
    </source>
</evidence>
<organism evidence="1 2">
    <name type="scientific">Candidatus Sulfuritelmatomonas gaucii</name>
    <dbReference type="NCBI Taxonomy" id="2043161"/>
    <lineage>
        <taxon>Bacteria</taxon>
        <taxon>Pseudomonadati</taxon>
        <taxon>Acidobacteriota</taxon>
        <taxon>Terriglobia</taxon>
        <taxon>Terriglobales</taxon>
        <taxon>Acidobacteriaceae</taxon>
        <taxon>Candidatus Sulfuritelmatomonas</taxon>
    </lineage>
</organism>
<gene>
    <name evidence="1" type="ORF">SBA5_780030</name>
</gene>
<reference evidence="2" key="1">
    <citation type="submission" date="2018-02" db="EMBL/GenBank/DDBJ databases">
        <authorList>
            <person name="Hausmann B."/>
        </authorList>
    </citation>
    <scope>NUCLEOTIDE SEQUENCE [LARGE SCALE GENOMIC DNA]</scope>
    <source>
        <strain evidence="2">Peat soil MAG SbA5</strain>
    </source>
</reference>
<accession>A0A2N9M4H6</accession>
<sequence>MISVSSALSAFSIQFGPWDVFCMTTGGMHDNGGRALVTHLPEPVPEPHKVMADCDVHIHLGPPT</sequence>
<protein>
    <submittedName>
        <fullName evidence="1">Uncharacterized protein</fullName>
    </submittedName>
</protein>
<dbReference type="Proteomes" id="UP000239735">
    <property type="component" value="Unassembled WGS sequence"/>
</dbReference>
<proteinExistence type="predicted"/>
<dbReference type="EMBL" id="OKRB01000139">
    <property type="protein sequence ID" value="SPE30335.1"/>
    <property type="molecule type" value="Genomic_DNA"/>
</dbReference>
<dbReference type="AlphaFoldDB" id="A0A2N9M4H6"/>
<name>A0A2N9M4H6_9BACT</name>
<evidence type="ECO:0000313" key="2">
    <source>
        <dbReference type="Proteomes" id="UP000239735"/>
    </source>
</evidence>